<organism evidence="8 9">
    <name type="scientific">Olea europaea subsp. europaea</name>
    <dbReference type="NCBI Taxonomy" id="158383"/>
    <lineage>
        <taxon>Eukaryota</taxon>
        <taxon>Viridiplantae</taxon>
        <taxon>Streptophyta</taxon>
        <taxon>Embryophyta</taxon>
        <taxon>Tracheophyta</taxon>
        <taxon>Spermatophyta</taxon>
        <taxon>Magnoliopsida</taxon>
        <taxon>eudicotyledons</taxon>
        <taxon>Gunneridae</taxon>
        <taxon>Pentapetalae</taxon>
        <taxon>asterids</taxon>
        <taxon>lamiids</taxon>
        <taxon>Lamiales</taxon>
        <taxon>Oleaceae</taxon>
        <taxon>Oleeae</taxon>
        <taxon>Olea</taxon>
    </lineage>
</organism>
<feature type="domain" description="Myb-like" evidence="6">
    <location>
        <begin position="78"/>
        <end position="128"/>
    </location>
</feature>
<dbReference type="PROSITE" id="PS51294">
    <property type="entry name" value="HTH_MYB"/>
    <property type="match status" value="2"/>
</dbReference>
<feature type="domain" description="HTH myb-type" evidence="7">
    <location>
        <begin position="25"/>
        <end position="81"/>
    </location>
</feature>
<proteinExistence type="predicted"/>
<dbReference type="AlphaFoldDB" id="A0A8S0RNT3"/>
<evidence type="ECO:0000256" key="2">
    <source>
        <dbReference type="ARBA" id="ARBA00022737"/>
    </source>
</evidence>
<dbReference type="PROSITE" id="PS50090">
    <property type="entry name" value="MYB_LIKE"/>
    <property type="match status" value="2"/>
</dbReference>
<evidence type="ECO:0000259" key="6">
    <source>
        <dbReference type="PROSITE" id="PS50090"/>
    </source>
</evidence>
<keyword evidence="9" id="KW-1185">Reference proteome</keyword>
<protein>
    <submittedName>
        <fullName evidence="8">Myb-related 308-like</fullName>
    </submittedName>
</protein>
<dbReference type="InterPro" id="IPR001005">
    <property type="entry name" value="SANT/Myb"/>
</dbReference>
<dbReference type="SUPFAM" id="SSF46689">
    <property type="entry name" value="Homeodomain-like"/>
    <property type="match status" value="1"/>
</dbReference>
<dbReference type="GO" id="GO:0005634">
    <property type="term" value="C:nucleus"/>
    <property type="evidence" value="ECO:0007669"/>
    <property type="project" value="UniProtKB-SubCell"/>
</dbReference>
<dbReference type="InterPro" id="IPR009057">
    <property type="entry name" value="Homeodomain-like_sf"/>
</dbReference>
<dbReference type="SMART" id="SM00717">
    <property type="entry name" value="SANT"/>
    <property type="match status" value="2"/>
</dbReference>
<keyword evidence="2" id="KW-0677">Repeat</keyword>
<feature type="domain" description="HTH myb-type" evidence="7">
    <location>
        <begin position="82"/>
        <end position="132"/>
    </location>
</feature>
<accession>A0A8S0RNT3</accession>
<dbReference type="OrthoDB" id="2143914at2759"/>
<dbReference type="PANTHER" id="PTHR47994">
    <property type="entry name" value="F14D16.11-RELATED"/>
    <property type="match status" value="1"/>
</dbReference>
<dbReference type="InterPro" id="IPR017930">
    <property type="entry name" value="Myb_dom"/>
</dbReference>
<dbReference type="Proteomes" id="UP000594638">
    <property type="component" value="Unassembled WGS sequence"/>
</dbReference>
<evidence type="ECO:0000256" key="5">
    <source>
        <dbReference type="ARBA" id="ARBA00057804"/>
    </source>
</evidence>
<comment type="function">
    <text evidence="5">Transcription factor.</text>
</comment>
<gene>
    <name evidence="8" type="ORF">OLEA9_A017072</name>
</gene>
<reference evidence="8 9" key="1">
    <citation type="submission" date="2019-12" db="EMBL/GenBank/DDBJ databases">
        <authorList>
            <person name="Alioto T."/>
            <person name="Alioto T."/>
            <person name="Gomez Garrido J."/>
        </authorList>
    </citation>
    <scope>NUCLEOTIDE SEQUENCE [LARGE SCALE GENOMIC DNA]</scope>
</reference>
<evidence type="ECO:0000259" key="7">
    <source>
        <dbReference type="PROSITE" id="PS51294"/>
    </source>
</evidence>
<evidence type="ECO:0000313" key="8">
    <source>
        <dbReference type="EMBL" id="CAA2981585.1"/>
    </source>
</evidence>
<dbReference type="FunFam" id="1.10.10.60:FF:000001">
    <property type="entry name" value="MYB-related transcription factor"/>
    <property type="match status" value="1"/>
</dbReference>
<keyword evidence="4" id="KW-0539">Nucleus</keyword>
<evidence type="ECO:0000256" key="1">
    <source>
        <dbReference type="ARBA" id="ARBA00004123"/>
    </source>
</evidence>
<comment type="subcellular location">
    <subcellularLocation>
        <location evidence="1">Nucleus</location>
    </subcellularLocation>
</comment>
<evidence type="ECO:0000256" key="4">
    <source>
        <dbReference type="ARBA" id="ARBA00023242"/>
    </source>
</evidence>
<evidence type="ECO:0000256" key="3">
    <source>
        <dbReference type="ARBA" id="ARBA00023125"/>
    </source>
</evidence>
<dbReference type="Pfam" id="PF00249">
    <property type="entry name" value="Myb_DNA-binding"/>
    <property type="match status" value="2"/>
</dbReference>
<dbReference type="EMBL" id="CACTIH010003676">
    <property type="protein sequence ID" value="CAA2981585.1"/>
    <property type="molecule type" value="Genomic_DNA"/>
</dbReference>
<name>A0A8S0RNT3_OLEEU</name>
<dbReference type="Gramene" id="OE9A017072T1">
    <property type="protein sequence ID" value="OE9A017072C1"/>
    <property type="gene ID" value="OE9A017072"/>
</dbReference>
<dbReference type="InterPro" id="IPR015495">
    <property type="entry name" value="Myb_TF_plants"/>
</dbReference>
<sequence length="344" mass="38500">MAKKNEKKVEEVEKKQHMRRPCCVKDRVRRGTWTPEEDKILIDFIRENGHVTWQELPELAGLNRCGKSCRLRWTNYLRPDIKRGTFSLEEEYTISRLHAAIGSKWSIIAANLPGRTDNDIKNYWNSHLRRRFDSIQSHQPSSSISVGMHSKSAPARHKAEWECVRLEAEARLPKNPVLPNPPSMANSGGDFFLRMWNSEVGKAFLNINASTKECSGTKTQSLVSQISLTKVGDFEVGKSFHNFKARIGECSGTKTGSPVSQTSSMTKVDSGSCSGVTMNAVHCKNLGSTDMTGQQHMGSTSSYKEADVMAAYSNSTETYDLDDSEAMWNMLLEFSDTGNDLGFL</sequence>
<dbReference type="PANTHER" id="PTHR47994:SF5">
    <property type="entry name" value="F14D16.11-RELATED"/>
    <property type="match status" value="1"/>
</dbReference>
<dbReference type="GO" id="GO:0003677">
    <property type="term" value="F:DNA binding"/>
    <property type="evidence" value="ECO:0007669"/>
    <property type="project" value="UniProtKB-KW"/>
</dbReference>
<keyword evidence="3" id="KW-0238">DNA-binding</keyword>
<dbReference type="CDD" id="cd00167">
    <property type="entry name" value="SANT"/>
    <property type="match status" value="2"/>
</dbReference>
<feature type="domain" description="Myb-like" evidence="6">
    <location>
        <begin position="25"/>
        <end position="77"/>
    </location>
</feature>
<comment type="caution">
    <text evidence="8">The sequence shown here is derived from an EMBL/GenBank/DDBJ whole genome shotgun (WGS) entry which is preliminary data.</text>
</comment>
<evidence type="ECO:0000313" key="9">
    <source>
        <dbReference type="Proteomes" id="UP000594638"/>
    </source>
</evidence>
<dbReference type="Gene3D" id="1.10.10.60">
    <property type="entry name" value="Homeodomain-like"/>
    <property type="match status" value="2"/>
</dbReference>